<keyword evidence="5 11" id="KW-0479">Metal-binding</keyword>
<evidence type="ECO:0000256" key="11">
    <source>
        <dbReference type="PROSITE-ProRule" id="PRU00433"/>
    </source>
</evidence>
<keyword evidence="2" id="KW-0813">Transport</keyword>
<keyword evidence="3" id="KW-1003">Cell membrane</keyword>
<evidence type="ECO:0000256" key="7">
    <source>
        <dbReference type="ARBA" id="ARBA00022737"/>
    </source>
</evidence>
<feature type="transmembrane region" description="Helical" evidence="12">
    <location>
        <begin position="407"/>
        <end position="428"/>
    </location>
</feature>
<evidence type="ECO:0000256" key="3">
    <source>
        <dbReference type="ARBA" id="ARBA00022475"/>
    </source>
</evidence>
<dbReference type="InterPro" id="IPR009056">
    <property type="entry name" value="Cyt_c-like_dom"/>
</dbReference>
<dbReference type="PROSITE" id="PS51007">
    <property type="entry name" value="CYTC"/>
    <property type="match status" value="3"/>
</dbReference>
<feature type="signal peptide" evidence="13">
    <location>
        <begin position="1"/>
        <end position="20"/>
    </location>
</feature>
<dbReference type="SUPFAM" id="SSF46626">
    <property type="entry name" value="Cytochrome c"/>
    <property type="match status" value="3"/>
</dbReference>
<dbReference type="PRINTS" id="PR00605">
    <property type="entry name" value="CYTCHROMECIC"/>
</dbReference>
<keyword evidence="4 11" id="KW-0349">Heme</keyword>
<evidence type="ECO:0000256" key="1">
    <source>
        <dbReference type="ARBA" id="ARBA00004236"/>
    </source>
</evidence>
<evidence type="ECO:0000256" key="9">
    <source>
        <dbReference type="ARBA" id="ARBA00023004"/>
    </source>
</evidence>
<keyword evidence="12" id="KW-1133">Transmembrane helix</keyword>
<evidence type="ECO:0000256" key="2">
    <source>
        <dbReference type="ARBA" id="ARBA00022448"/>
    </source>
</evidence>
<dbReference type="InterPro" id="IPR014353">
    <property type="entry name" value="Membr-bd_ADH_cyt_c"/>
</dbReference>
<name>A0ABW9W0I0_9BURK</name>
<dbReference type="Pfam" id="PF00034">
    <property type="entry name" value="Cytochrom_C"/>
    <property type="match status" value="2"/>
</dbReference>
<evidence type="ECO:0000256" key="13">
    <source>
        <dbReference type="SAM" id="SignalP"/>
    </source>
</evidence>
<evidence type="ECO:0000256" key="6">
    <source>
        <dbReference type="ARBA" id="ARBA00022729"/>
    </source>
</evidence>
<comment type="caution">
    <text evidence="15">The sequence shown here is derived from an EMBL/GenBank/DDBJ whole genome shotgun (WGS) entry which is preliminary data.</text>
</comment>
<keyword evidence="8" id="KW-0249">Electron transport</keyword>
<keyword evidence="6 13" id="KW-0732">Signal</keyword>
<keyword evidence="7" id="KW-0677">Repeat</keyword>
<evidence type="ECO:0000256" key="5">
    <source>
        <dbReference type="ARBA" id="ARBA00022723"/>
    </source>
</evidence>
<feature type="chain" id="PRO_5047189494" evidence="13">
    <location>
        <begin position="21"/>
        <end position="440"/>
    </location>
</feature>
<proteinExistence type="predicted"/>
<keyword evidence="10 12" id="KW-0472">Membrane</keyword>
<dbReference type="InterPro" id="IPR008168">
    <property type="entry name" value="Cyt_C_IC"/>
</dbReference>
<dbReference type="PANTHER" id="PTHR35008:SF8">
    <property type="entry name" value="ALCOHOL DEHYDROGENASE CYTOCHROME C SUBUNIT"/>
    <property type="match status" value="1"/>
</dbReference>
<dbReference type="InterPro" id="IPR036909">
    <property type="entry name" value="Cyt_c-like_dom_sf"/>
</dbReference>
<keyword evidence="12" id="KW-0812">Transmembrane</keyword>
<feature type="domain" description="Cytochrome c" evidence="14">
    <location>
        <begin position="300"/>
        <end position="383"/>
    </location>
</feature>
<dbReference type="RefSeq" id="WP_161055360.1">
    <property type="nucleotide sequence ID" value="NZ_WWCT01000009.1"/>
</dbReference>
<feature type="domain" description="Cytochrome c" evidence="14">
    <location>
        <begin position="24"/>
        <end position="127"/>
    </location>
</feature>
<keyword evidence="9 11" id="KW-0408">Iron</keyword>
<accession>A0ABW9W0I0</accession>
<evidence type="ECO:0000256" key="8">
    <source>
        <dbReference type="ARBA" id="ARBA00022982"/>
    </source>
</evidence>
<sequence length="440" mass="46808">MVKLISWLIGATLLASTARAADNAQIERGKYLATAGDCAACHTQAGKAPFSGGVAIASPLGTIYSTNITPSHKSGIGAYTEAEFSRALRHGVRADGSQLYPAMPYTAYAKLSDEDVAALYAYFMYGVGGVNIAAPKTELPFPFSIRASMGVWNWLFLDKQPFVADKSKSVEWNRGAYLAQGLAHCTTCHTPRNFLMAEKPELYLQGASLGTWYAPAITPGVNGWDQQALEDYLRTGHAKNGATAAGPMLEAIDKSFSKMDPQDIHAMAVYLGDLPGAKHAVTPAALVPPVSGSDIAEMAGKASAGEVLYRSNCAACHQNNGDGMRGLPALRNHAVLRHANADNVSMAVLEGVWPEEGQGMPGFSHELTDQQIADVTNYVMSTFGPGKAGTDVRRVAALRQGGEASPLLWLARGGMLAGVLVVVLFIFWRRRKTASSSSNK</sequence>
<dbReference type="InterPro" id="IPR051459">
    <property type="entry name" value="Cytochrome_c-type_DH"/>
</dbReference>
<evidence type="ECO:0000256" key="4">
    <source>
        <dbReference type="ARBA" id="ARBA00022617"/>
    </source>
</evidence>
<dbReference type="PANTHER" id="PTHR35008">
    <property type="entry name" value="BLL4482 PROTEIN-RELATED"/>
    <property type="match status" value="1"/>
</dbReference>
<dbReference type="Proteomes" id="UP000642144">
    <property type="component" value="Unassembled WGS sequence"/>
</dbReference>
<evidence type="ECO:0000256" key="12">
    <source>
        <dbReference type="SAM" id="Phobius"/>
    </source>
</evidence>
<evidence type="ECO:0000313" key="16">
    <source>
        <dbReference type="Proteomes" id="UP000642144"/>
    </source>
</evidence>
<reference evidence="15 16" key="1">
    <citation type="submission" date="2019-12" db="EMBL/GenBank/DDBJ databases">
        <title>Novel species isolated from a subtropical stream in China.</title>
        <authorList>
            <person name="Lu H."/>
        </authorList>
    </citation>
    <scope>NUCLEOTIDE SEQUENCE [LARGE SCALE GENOMIC DNA]</scope>
    <source>
        <strain evidence="15 16">CY42W</strain>
    </source>
</reference>
<evidence type="ECO:0000256" key="10">
    <source>
        <dbReference type="ARBA" id="ARBA00023136"/>
    </source>
</evidence>
<dbReference type="PIRSF" id="PIRSF000018">
    <property type="entry name" value="Mb_ADH_cyt_c"/>
    <property type="match status" value="1"/>
</dbReference>
<organism evidence="15 16">
    <name type="scientific">Duganella levis</name>
    <dbReference type="NCBI Taxonomy" id="2692169"/>
    <lineage>
        <taxon>Bacteria</taxon>
        <taxon>Pseudomonadati</taxon>
        <taxon>Pseudomonadota</taxon>
        <taxon>Betaproteobacteria</taxon>
        <taxon>Burkholderiales</taxon>
        <taxon>Oxalobacteraceae</taxon>
        <taxon>Telluria group</taxon>
        <taxon>Duganella</taxon>
    </lineage>
</organism>
<evidence type="ECO:0000259" key="14">
    <source>
        <dbReference type="PROSITE" id="PS51007"/>
    </source>
</evidence>
<comment type="subcellular location">
    <subcellularLocation>
        <location evidence="1">Cell membrane</location>
    </subcellularLocation>
</comment>
<dbReference type="Gene3D" id="1.10.760.10">
    <property type="entry name" value="Cytochrome c-like domain"/>
    <property type="match status" value="2"/>
</dbReference>
<protein>
    <submittedName>
        <fullName evidence="15">C-type cytochrome</fullName>
    </submittedName>
</protein>
<feature type="domain" description="Cytochrome c" evidence="14">
    <location>
        <begin position="170"/>
        <end position="275"/>
    </location>
</feature>
<gene>
    <name evidence="15" type="ORF">GTP69_13400</name>
</gene>
<keyword evidence="16" id="KW-1185">Reference proteome</keyword>
<evidence type="ECO:0000313" key="15">
    <source>
        <dbReference type="EMBL" id="MYN27409.1"/>
    </source>
</evidence>
<dbReference type="EMBL" id="WWCT01000009">
    <property type="protein sequence ID" value="MYN27409.1"/>
    <property type="molecule type" value="Genomic_DNA"/>
</dbReference>